<dbReference type="Proteomes" id="UP000198356">
    <property type="component" value="Unassembled WGS sequence"/>
</dbReference>
<sequence>MSGGVVADSFAAVVADIRLESRTGIHGRWQMSLDRTEFVPGDTGVLEAVTRSGTRLEIPVVAVSVDEEGVVWHMVEKPLAAGTDVVGSRHVAA</sequence>
<protein>
    <submittedName>
        <fullName evidence="1">Alanyl-tRNA synthetase</fullName>
    </submittedName>
</protein>
<keyword evidence="1" id="KW-0436">Ligase</keyword>
<evidence type="ECO:0000313" key="2">
    <source>
        <dbReference type="Proteomes" id="UP000198356"/>
    </source>
</evidence>
<keyword evidence="2" id="KW-1185">Reference proteome</keyword>
<gene>
    <name evidence="1" type="ORF">SAMN05421770_103133</name>
</gene>
<keyword evidence="1" id="KW-0030">Aminoacyl-tRNA synthetase</keyword>
<reference evidence="1 2" key="1">
    <citation type="submission" date="2017-06" db="EMBL/GenBank/DDBJ databases">
        <authorList>
            <person name="Kim H.J."/>
            <person name="Triplett B.A."/>
        </authorList>
    </citation>
    <scope>NUCLEOTIDE SEQUENCE [LARGE SCALE GENOMIC DNA]</scope>
    <source>
        <strain evidence="1 2">DSM 18704</strain>
    </source>
</reference>
<accession>A0A239IIC3</accession>
<dbReference type="GO" id="GO:0004812">
    <property type="term" value="F:aminoacyl-tRNA ligase activity"/>
    <property type="evidence" value="ECO:0007669"/>
    <property type="project" value="UniProtKB-KW"/>
</dbReference>
<dbReference type="OrthoDB" id="9812949at2"/>
<dbReference type="AlphaFoldDB" id="A0A239IIC3"/>
<dbReference type="EMBL" id="FZOU01000003">
    <property type="protein sequence ID" value="SNS93516.1"/>
    <property type="molecule type" value="Genomic_DNA"/>
</dbReference>
<proteinExistence type="predicted"/>
<evidence type="ECO:0000313" key="1">
    <source>
        <dbReference type="EMBL" id="SNS93516.1"/>
    </source>
</evidence>
<name>A0A239IIC3_9BACT</name>
<organism evidence="1 2">
    <name type="scientific">Granulicella rosea</name>
    <dbReference type="NCBI Taxonomy" id="474952"/>
    <lineage>
        <taxon>Bacteria</taxon>
        <taxon>Pseudomonadati</taxon>
        <taxon>Acidobacteriota</taxon>
        <taxon>Terriglobia</taxon>
        <taxon>Terriglobales</taxon>
        <taxon>Acidobacteriaceae</taxon>
        <taxon>Granulicella</taxon>
    </lineage>
</organism>